<evidence type="ECO:0000313" key="6">
    <source>
        <dbReference type="Proteomes" id="UP000051330"/>
    </source>
</evidence>
<dbReference type="PATRIC" id="fig|1423792.3.peg.1145"/>
<keyword evidence="1" id="KW-0175">Coiled coil</keyword>
<feature type="domain" description="TPM" evidence="4">
    <location>
        <begin position="21"/>
        <end position="147"/>
    </location>
</feature>
<dbReference type="AlphaFoldDB" id="A0A0R1MZJ1"/>
<feature type="transmembrane region" description="Helical" evidence="3">
    <location>
        <begin position="173"/>
        <end position="198"/>
    </location>
</feature>
<organism evidence="5 6">
    <name type="scientific">Schleiferilactobacillus perolens DSM 12744</name>
    <dbReference type="NCBI Taxonomy" id="1423792"/>
    <lineage>
        <taxon>Bacteria</taxon>
        <taxon>Bacillati</taxon>
        <taxon>Bacillota</taxon>
        <taxon>Bacilli</taxon>
        <taxon>Lactobacillales</taxon>
        <taxon>Lactobacillaceae</taxon>
        <taxon>Schleiferilactobacillus</taxon>
    </lineage>
</organism>
<dbReference type="PANTHER" id="PTHR30373:SF2">
    <property type="entry name" value="UPF0603 PROTEIN YGCG"/>
    <property type="match status" value="1"/>
</dbReference>
<keyword evidence="6" id="KW-1185">Reference proteome</keyword>
<dbReference type="InterPro" id="IPR007621">
    <property type="entry name" value="TPM_dom"/>
</dbReference>
<dbReference type="PANTHER" id="PTHR30373">
    <property type="entry name" value="UPF0603 PROTEIN YGCG"/>
    <property type="match status" value="1"/>
</dbReference>
<comment type="caution">
    <text evidence="5">The sequence shown here is derived from an EMBL/GenBank/DDBJ whole genome shotgun (WGS) entry which is preliminary data.</text>
</comment>
<keyword evidence="3" id="KW-0812">Transmembrane</keyword>
<dbReference type="EMBL" id="AZEC01000018">
    <property type="protein sequence ID" value="KRL08872.1"/>
    <property type="molecule type" value="Genomic_DNA"/>
</dbReference>
<dbReference type="Gene3D" id="3.10.310.50">
    <property type="match status" value="1"/>
</dbReference>
<proteinExistence type="predicted"/>
<evidence type="ECO:0000259" key="4">
    <source>
        <dbReference type="Pfam" id="PF04536"/>
    </source>
</evidence>
<dbReference type="Pfam" id="PF04536">
    <property type="entry name" value="TPM_phosphatase"/>
    <property type="match status" value="1"/>
</dbReference>
<keyword evidence="3" id="KW-0472">Membrane</keyword>
<sequence length="478" mass="52319">MCLITGIALTQPVHAADQIYVQDNAGVLSTTTKDHINDISNNKLAKLNGKPQFAVITEKHIPEDTDIEDQAADLFQKWGIGTKGWDNGLLFLIATDDHKYHLEVGYGLEPVITDSIKDELITSDVTRDLKAGDFDAAITKISDRITKKLQTSTLDTPAQIAARRKEDAAKSRFWRAVMIGAIALVIVPIVLGILYYLFKQWRRKRHFLALTANRYNNVLAPYFHGADTWRAIRNSGLSSRADDDEILEYADQNVVLNYLNIAAPGRRPGDRQAIDYDNIITDMDLAPLIPHFTMANLLTAIQEHLAQLEQQRANNQHMIAQAVDQYMQANPDLQVSASEITKAVADAVDLDKPSDVVARRLTNVIKESATRLNVEKRFQRLAYEHPEKVPDRDMFLSRLGGLSAGNLNRLDRASDLEFYAILAMLMSNNDHHHDDSGPFGGFWGGGSSGGTGGSGGGGSFGGGFGGGSSGGGGFSGGW</sequence>
<feature type="region of interest" description="Disordered" evidence="2">
    <location>
        <begin position="453"/>
        <end position="478"/>
    </location>
</feature>
<protein>
    <recommendedName>
        <fullName evidence="4">TPM domain-containing protein</fullName>
    </recommendedName>
</protein>
<evidence type="ECO:0000256" key="1">
    <source>
        <dbReference type="SAM" id="Coils"/>
    </source>
</evidence>
<accession>A0A0R1MZJ1</accession>
<evidence type="ECO:0000256" key="2">
    <source>
        <dbReference type="SAM" id="MobiDB-lite"/>
    </source>
</evidence>
<dbReference type="RefSeq" id="WP_057822264.1">
    <property type="nucleotide sequence ID" value="NZ_AZEC01000018.1"/>
</dbReference>
<dbReference type="Proteomes" id="UP000051330">
    <property type="component" value="Unassembled WGS sequence"/>
</dbReference>
<evidence type="ECO:0000256" key="3">
    <source>
        <dbReference type="SAM" id="Phobius"/>
    </source>
</evidence>
<keyword evidence="3" id="KW-1133">Transmembrane helix</keyword>
<dbReference type="STRING" id="1423792.FD09_GL001125"/>
<feature type="coiled-coil region" evidence="1">
    <location>
        <begin position="294"/>
        <end position="325"/>
    </location>
</feature>
<name>A0A0R1MZJ1_9LACO</name>
<reference evidence="5 6" key="1">
    <citation type="journal article" date="2015" name="Genome Announc.">
        <title>Expanding the biotechnology potential of lactobacilli through comparative genomics of 213 strains and associated genera.</title>
        <authorList>
            <person name="Sun Z."/>
            <person name="Harris H.M."/>
            <person name="McCann A."/>
            <person name="Guo C."/>
            <person name="Argimon S."/>
            <person name="Zhang W."/>
            <person name="Yang X."/>
            <person name="Jeffery I.B."/>
            <person name="Cooney J.C."/>
            <person name="Kagawa T.F."/>
            <person name="Liu W."/>
            <person name="Song Y."/>
            <person name="Salvetti E."/>
            <person name="Wrobel A."/>
            <person name="Rasinkangas P."/>
            <person name="Parkhill J."/>
            <person name="Rea M.C."/>
            <person name="O'Sullivan O."/>
            <person name="Ritari J."/>
            <person name="Douillard F.P."/>
            <person name="Paul Ross R."/>
            <person name="Yang R."/>
            <person name="Briner A.E."/>
            <person name="Felis G.E."/>
            <person name="de Vos W.M."/>
            <person name="Barrangou R."/>
            <person name="Klaenhammer T.R."/>
            <person name="Caufield P.W."/>
            <person name="Cui Y."/>
            <person name="Zhang H."/>
            <person name="O'Toole P.W."/>
        </authorList>
    </citation>
    <scope>NUCLEOTIDE SEQUENCE [LARGE SCALE GENOMIC DNA]</scope>
    <source>
        <strain evidence="5 6">DSM 12744</strain>
    </source>
</reference>
<gene>
    <name evidence="5" type="ORF">FD09_GL001125</name>
</gene>
<evidence type="ECO:0000313" key="5">
    <source>
        <dbReference type="EMBL" id="KRL08872.1"/>
    </source>
</evidence>